<evidence type="ECO:0000313" key="2">
    <source>
        <dbReference type="Proteomes" id="UP000798662"/>
    </source>
</evidence>
<dbReference type="EMBL" id="CM020619">
    <property type="protein sequence ID" value="KAK1866347.1"/>
    <property type="molecule type" value="Genomic_DNA"/>
</dbReference>
<proteinExistence type="predicted"/>
<dbReference type="Proteomes" id="UP000798662">
    <property type="component" value="Chromosome 2"/>
</dbReference>
<comment type="caution">
    <text evidence="1">The sequence shown here is derived from an EMBL/GenBank/DDBJ whole genome shotgun (WGS) entry which is preliminary data.</text>
</comment>
<sequence length="357" mass="37858">MASPVVESLWRKPATRSQVALARAAATTGAVVVLWGLLRLGGVWPVHGSDVSRMVLGRGRAGIVTAPSDTALSVDGATSGGDDRPAVLTENPSAADLEGIRECKDAARNYMLTHLKDFHAENGAWGLKSALLALRGALVDAGPEAAAADNGPAAPLVVDVGANRGQNVPVWRAIYGEAAHLVLVEGNPAAARTLSTNFADKSDSVAVVQRLVGNSTAEMHFRVPKGETSLERAAIQAEESVGLFPDEFDYVKLPVETLDEILTNPALVPAGWVDPSRRYPIDFLKIDTEGWDVTALQGAPAVLQRTRFVLWECHLLMALVNGPGTTHAQAAELLASHGFESYKVSPQFLTSGHTKRN</sequence>
<organism evidence="1 2">
    <name type="scientific">Pyropia yezoensis</name>
    <name type="common">Susabi-nori</name>
    <name type="synonym">Porphyra yezoensis</name>
    <dbReference type="NCBI Taxonomy" id="2788"/>
    <lineage>
        <taxon>Eukaryota</taxon>
        <taxon>Rhodophyta</taxon>
        <taxon>Bangiophyceae</taxon>
        <taxon>Bangiales</taxon>
        <taxon>Bangiaceae</taxon>
        <taxon>Pyropia</taxon>
    </lineage>
</organism>
<keyword evidence="2" id="KW-1185">Reference proteome</keyword>
<evidence type="ECO:0000313" key="1">
    <source>
        <dbReference type="EMBL" id="KAK1866347.1"/>
    </source>
</evidence>
<name>A0ACC3C830_PYRYE</name>
<accession>A0ACC3C830</accession>
<protein>
    <submittedName>
        <fullName evidence="1">Uncharacterized protein</fullName>
    </submittedName>
</protein>
<gene>
    <name evidence="1" type="ORF">I4F81_008867</name>
</gene>
<reference evidence="1" key="1">
    <citation type="submission" date="2019-11" db="EMBL/GenBank/DDBJ databases">
        <title>Nori genome reveals adaptations in red seaweeds to the harsh intertidal environment.</title>
        <authorList>
            <person name="Wang D."/>
            <person name="Mao Y."/>
        </authorList>
    </citation>
    <scope>NUCLEOTIDE SEQUENCE</scope>
    <source>
        <tissue evidence="1">Gametophyte</tissue>
    </source>
</reference>